<evidence type="ECO:0000256" key="2">
    <source>
        <dbReference type="ARBA" id="ARBA00022729"/>
    </source>
</evidence>
<evidence type="ECO:0000256" key="4">
    <source>
        <dbReference type="ARBA" id="ARBA00023157"/>
    </source>
</evidence>
<keyword evidence="11" id="KW-1185">Reference proteome</keyword>
<evidence type="ECO:0000256" key="7">
    <source>
        <dbReference type="SAM" id="MobiDB-lite"/>
    </source>
</evidence>
<evidence type="ECO:0000259" key="9">
    <source>
        <dbReference type="PROSITE" id="PS50026"/>
    </source>
</evidence>
<feature type="signal peptide" evidence="8">
    <location>
        <begin position="1"/>
        <end position="24"/>
    </location>
</feature>
<dbReference type="InterPro" id="IPR018097">
    <property type="entry name" value="EGF_Ca-bd_CS"/>
</dbReference>
<dbReference type="PANTHER" id="PTHR24034">
    <property type="entry name" value="EGF-LIKE DOMAIN-CONTAINING PROTEIN"/>
    <property type="match status" value="1"/>
</dbReference>
<evidence type="ECO:0000256" key="1">
    <source>
        <dbReference type="ARBA" id="ARBA00022536"/>
    </source>
</evidence>
<proteinExistence type="predicted"/>
<evidence type="ECO:0000256" key="5">
    <source>
        <dbReference type="ARBA" id="ARBA00023180"/>
    </source>
</evidence>
<dbReference type="Proteomes" id="UP001153620">
    <property type="component" value="Chromosome 4"/>
</dbReference>
<feature type="region of interest" description="Disordered" evidence="7">
    <location>
        <begin position="164"/>
        <end position="216"/>
    </location>
</feature>
<dbReference type="InterPro" id="IPR009030">
    <property type="entry name" value="Growth_fac_rcpt_cys_sf"/>
</dbReference>
<accession>A0A9N9S720</accession>
<dbReference type="InterPro" id="IPR001881">
    <property type="entry name" value="EGF-like_Ca-bd_dom"/>
</dbReference>
<dbReference type="InterPro" id="IPR000152">
    <property type="entry name" value="EGF-type_Asp/Asn_hydroxyl_site"/>
</dbReference>
<dbReference type="Pfam" id="PF07645">
    <property type="entry name" value="EGF_CA"/>
    <property type="match status" value="8"/>
</dbReference>
<feature type="chain" id="PRO_5040347460" description="EGF-like domain-containing protein" evidence="8">
    <location>
        <begin position="25"/>
        <end position="930"/>
    </location>
</feature>
<protein>
    <recommendedName>
        <fullName evidence="9">EGF-like domain-containing protein</fullName>
    </recommendedName>
</protein>
<dbReference type="GO" id="GO:0071944">
    <property type="term" value="C:cell periphery"/>
    <property type="evidence" value="ECO:0007669"/>
    <property type="project" value="UniProtKB-ARBA"/>
</dbReference>
<keyword evidence="4" id="KW-1015">Disulfide bond</keyword>
<feature type="compositionally biased region" description="Acidic residues" evidence="7">
    <location>
        <begin position="164"/>
        <end position="176"/>
    </location>
</feature>
<dbReference type="GO" id="GO:0005509">
    <property type="term" value="F:calcium ion binding"/>
    <property type="evidence" value="ECO:0007669"/>
    <property type="project" value="InterPro"/>
</dbReference>
<dbReference type="FunFam" id="2.10.25.10:FF:000038">
    <property type="entry name" value="Fibrillin 2"/>
    <property type="match status" value="1"/>
</dbReference>
<organism evidence="10 11">
    <name type="scientific">Chironomus riparius</name>
    <dbReference type="NCBI Taxonomy" id="315576"/>
    <lineage>
        <taxon>Eukaryota</taxon>
        <taxon>Metazoa</taxon>
        <taxon>Ecdysozoa</taxon>
        <taxon>Arthropoda</taxon>
        <taxon>Hexapoda</taxon>
        <taxon>Insecta</taxon>
        <taxon>Pterygota</taxon>
        <taxon>Neoptera</taxon>
        <taxon>Endopterygota</taxon>
        <taxon>Diptera</taxon>
        <taxon>Nematocera</taxon>
        <taxon>Chironomoidea</taxon>
        <taxon>Chironomidae</taxon>
        <taxon>Chironominae</taxon>
        <taxon>Chironomus</taxon>
    </lineage>
</organism>
<dbReference type="InterPro" id="IPR049883">
    <property type="entry name" value="NOTCH1_EGF-like"/>
</dbReference>
<keyword evidence="1 6" id="KW-0245">EGF-like domain</keyword>
<feature type="region of interest" description="Disordered" evidence="7">
    <location>
        <begin position="269"/>
        <end position="303"/>
    </location>
</feature>
<dbReference type="EMBL" id="OU895880">
    <property type="protein sequence ID" value="CAG9812125.1"/>
    <property type="molecule type" value="Genomic_DNA"/>
</dbReference>
<evidence type="ECO:0000256" key="6">
    <source>
        <dbReference type="PROSITE-ProRule" id="PRU00076"/>
    </source>
</evidence>
<dbReference type="FunFam" id="2.10.25.10:FF:000005">
    <property type="entry name" value="Fibrillin 2"/>
    <property type="match status" value="2"/>
</dbReference>
<gene>
    <name evidence="10" type="ORF">CHIRRI_LOCUS14930</name>
</gene>
<dbReference type="PROSITE" id="PS01187">
    <property type="entry name" value="EGF_CA"/>
    <property type="match status" value="3"/>
</dbReference>
<comment type="caution">
    <text evidence="6">Lacks conserved residue(s) required for the propagation of feature annotation.</text>
</comment>
<evidence type="ECO:0000313" key="10">
    <source>
        <dbReference type="EMBL" id="CAG9812125.1"/>
    </source>
</evidence>
<dbReference type="SMART" id="SM00179">
    <property type="entry name" value="EGF_CA"/>
    <property type="match status" value="8"/>
</dbReference>
<dbReference type="CDD" id="cd00054">
    <property type="entry name" value="EGF_CA"/>
    <property type="match status" value="5"/>
</dbReference>
<dbReference type="AlphaFoldDB" id="A0A9N9S720"/>
<sequence length="930" mass="105498">MTHLEWFKFLLLLTFAVWMHQCTAFSGIDSKATVLKDCCLFGRNRSKKSCDGSSFDFHSIPNDFRVECKSKIKYCCRKKREIEDCNEGVLAAQNGSTCPSISNKYTICHKACLLGVRMAEKGDDCNKPTKGEELLEINARRTCCIAKREELLLSDDDETNEAIGEEDEYGDDENDTFFDATSPGPEETPPSEQTTNSEPAKTTQQTTSTTEFTTTNKEIDYDEATASYSTTTIYPITTNSLQETAAKFGSFWISRTTPVQTNSLETNEIDTQTTTRRFPPKYRHPTITNKDSSSSSEEKAITRSPSSEIKQLYIYEYPKLSDNHTKPLMFYNFTFKYPVPFDLTKFLASRRNIGNNPEPCGDIRYCDHSCIVMQDVQKCSCNKGYILQNDGKTCLLDGSRIPPEEITKKRCQSGHFLNDFGDCQDIDECKIQNNGCGDKAICRNVIGSYECIPTDICKAGYRYNDSSKSCEDINECSEYPRVCEYEQVCNNTLGSYICEDSFSEFKARCEELVTTTLPTTTTTTQDPCHRGFQRNYKGICVDIDECLFNPCDQGLICVNRNGGYTCEVSHCNPGFKPVGRTCEDINECDSNPCPLTHNCLNTHGSYACKMKMCTRGYRLDRTGGCEDINECHIYKNLCRNADCINTNGSFLCNCNDGYRKDENNYCRDINECTENIHDCNHRCVNTFGGYQCYCEKGYRLNSDKKTCDDIDECRENGYLLCQGECVNTLGSYECRCPSGFRKEESYCIDIDECQEYPGACDKKISQCLNIPGSYKCMDIRCTDGYKLVRRNGERFCHLRTPCGDDDYEDDCNKPWMYSYSFASRIANCSASKIFHVGIANKFRYDVVIEDVRAYSPKDTVKKAGFDSFIIQTNSSGFFLASIQPIDGPQDIDIDVLVTYHRPDGSVEHKRGVKVKLVVSEFSFYKFSVRK</sequence>
<keyword evidence="5" id="KW-0325">Glycoprotein</keyword>
<reference evidence="10" key="2">
    <citation type="submission" date="2022-10" db="EMBL/GenBank/DDBJ databases">
        <authorList>
            <consortium name="ENA_rothamsted_submissions"/>
            <consortium name="culmorum"/>
            <person name="King R."/>
        </authorList>
    </citation>
    <scope>NUCLEOTIDE SEQUENCE</scope>
</reference>
<dbReference type="PANTHER" id="PTHR24034:SF209">
    <property type="entry name" value="EGF-LIKE DOMAIN-CONTAINING PROTEIN"/>
    <property type="match status" value="1"/>
</dbReference>
<feature type="compositionally biased region" description="Low complexity" evidence="7">
    <location>
        <begin position="181"/>
        <end position="215"/>
    </location>
</feature>
<dbReference type="PROSITE" id="PS50026">
    <property type="entry name" value="EGF_3"/>
    <property type="match status" value="4"/>
</dbReference>
<dbReference type="SUPFAM" id="SSF57184">
    <property type="entry name" value="Growth factor receptor domain"/>
    <property type="match status" value="4"/>
</dbReference>
<evidence type="ECO:0000256" key="8">
    <source>
        <dbReference type="SAM" id="SignalP"/>
    </source>
</evidence>
<dbReference type="Gene3D" id="2.10.25.10">
    <property type="entry name" value="Laminin"/>
    <property type="match status" value="9"/>
</dbReference>
<feature type="domain" description="EGF-like" evidence="9">
    <location>
        <begin position="542"/>
        <end position="583"/>
    </location>
</feature>
<keyword evidence="3" id="KW-0677">Repeat</keyword>
<feature type="domain" description="EGF-like" evidence="9">
    <location>
        <begin position="709"/>
        <end position="748"/>
    </location>
</feature>
<reference evidence="10" key="1">
    <citation type="submission" date="2022-01" db="EMBL/GenBank/DDBJ databases">
        <authorList>
            <person name="King R."/>
        </authorList>
    </citation>
    <scope>NUCLEOTIDE SEQUENCE</scope>
</reference>
<dbReference type="InterPro" id="IPR000742">
    <property type="entry name" value="EGF"/>
</dbReference>
<feature type="compositionally biased region" description="Polar residues" evidence="7">
    <location>
        <begin position="286"/>
        <end position="295"/>
    </location>
</feature>
<dbReference type="OrthoDB" id="283575at2759"/>
<dbReference type="PROSITE" id="PS00010">
    <property type="entry name" value="ASX_HYDROXYL"/>
    <property type="match status" value="3"/>
</dbReference>
<evidence type="ECO:0000256" key="3">
    <source>
        <dbReference type="ARBA" id="ARBA00022737"/>
    </source>
</evidence>
<dbReference type="PROSITE" id="PS01186">
    <property type="entry name" value="EGF_2"/>
    <property type="match status" value="3"/>
</dbReference>
<dbReference type="SMART" id="SM00181">
    <property type="entry name" value="EGF"/>
    <property type="match status" value="8"/>
</dbReference>
<dbReference type="FunFam" id="2.10.25.10:FF:000010">
    <property type="entry name" value="Pro-epidermal growth factor"/>
    <property type="match status" value="1"/>
</dbReference>
<name>A0A9N9S720_9DIPT</name>
<keyword evidence="2 8" id="KW-0732">Signal</keyword>
<feature type="domain" description="EGF-like" evidence="9">
    <location>
        <begin position="668"/>
        <end position="708"/>
    </location>
</feature>
<evidence type="ECO:0000313" key="11">
    <source>
        <dbReference type="Proteomes" id="UP001153620"/>
    </source>
</evidence>
<feature type="domain" description="EGF-like" evidence="9">
    <location>
        <begin position="627"/>
        <end position="667"/>
    </location>
</feature>
<dbReference type="InterPro" id="IPR050751">
    <property type="entry name" value="ECM_structural_protein"/>
</dbReference>